<dbReference type="EMBL" id="FQUT01000004">
    <property type="protein sequence ID" value="SHF46727.1"/>
    <property type="molecule type" value="Genomic_DNA"/>
</dbReference>
<keyword evidence="2" id="KW-1185">Reference proteome</keyword>
<evidence type="ECO:0000313" key="1">
    <source>
        <dbReference type="EMBL" id="SHF46727.1"/>
    </source>
</evidence>
<dbReference type="Proteomes" id="UP000184518">
    <property type="component" value="Unassembled WGS sequence"/>
</dbReference>
<accession>A0A1M5BWQ7</accession>
<dbReference type="STRING" id="1416778.SAMN05443633_104315"/>
<dbReference type="RefSeq" id="WP_072956655.1">
    <property type="nucleotide sequence ID" value="NZ_FQUT01000004.1"/>
</dbReference>
<sequence>MASEQFIFSIYKPTDNERYFVLRTVLPDFNNASQSDEDNSWEIESKQRSELLEYIGKRENYGSFERIGELQGFPIGDIFYSEFGQAQVPVYYMETDAGKPWIVFGTADSEEKFLSELMDNEDNDDLQALNPIGNPIKINAYFVTSNDFNV</sequence>
<protein>
    <submittedName>
        <fullName evidence="1">Uncharacterized protein</fullName>
    </submittedName>
</protein>
<dbReference type="AlphaFoldDB" id="A0A1M5BWQ7"/>
<organism evidence="1 2">
    <name type="scientific">Chryseobacterium arachidis</name>
    <dbReference type="NCBI Taxonomy" id="1416778"/>
    <lineage>
        <taxon>Bacteria</taxon>
        <taxon>Pseudomonadati</taxon>
        <taxon>Bacteroidota</taxon>
        <taxon>Flavobacteriia</taxon>
        <taxon>Flavobacteriales</taxon>
        <taxon>Weeksellaceae</taxon>
        <taxon>Chryseobacterium group</taxon>
        <taxon>Chryseobacterium</taxon>
    </lineage>
</organism>
<evidence type="ECO:0000313" key="2">
    <source>
        <dbReference type="Proteomes" id="UP000184518"/>
    </source>
</evidence>
<name>A0A1M5BWQ7_9FLAO</name>
<proteinExistence type="predicted"/>
<reference evidence="2" key="1">
    <citation type="submission" date="2016-11" db="EMBL/GenBank/DDBJ databases">
        <authorList>
            <person name="Varghese N."/>
            <person name="Submissions S."/>
        </authorList>
    </citation>
    <scope>NUCLEOTIDE SEQUENCE [LARGE SCALE GENOMIC DNA]</scope>
    <source>
        <strain evidence="2">DSM 27619</strain>
    </source>
</reference>
<dbReference type="OrthoDB" id="1259704at2"/>
<gene>
    <name evidence="1" type="ORF">SAMN05443633_104315</name>
</gene>